<dbReference type="GO" id="GO:0000139">
    <property type="term" value="C:Golgi membrane"/>
    <property type="evidence" value="ECO:0007669"/>
    <property type="project" value="UniProtKB-SubCell"/>
</dbReference>
<dbReference type="Pfam" id="PF00777">
    <property type="entry name" value="Glyco_transf_29"/>
    <property type="match status" value="1"/>
</dbReference>
<protein>
    <recommendedName>
        <fullName evidence="14">alpha-N-acetylgalactosaminide alpha-2,6-sialyltransferase</fullName>
        <ecNumber evidence="14">2.4.3.3</ecNumber>
    </recommendedName>
</protein>
<dbReference type="AlphaFoldDB" id="A0A914BB71"/>
<dbReference type="GO" id="GO:0001665">
    <property type="term" value="F:alpha-N-acetylgalactosaminide alpha-2,6-sialyltransferase activity"/>
    <property type="evidence" value="ECO:0007669"/>
    <property type="project" value="UniProtKB-EC"/>
</dbReference>
<keyword evidence="6 17" id="KW-0812">Transmembrane</keyword>
<evidence type="ECO:0000256" key="14">
    <source>
        <dbReference type="ARBA" id="ARBA00039109"/>
    </source>
</evidence>
<keyword evidence="7" id="KW-0735">Signal-anchor</keyword>
<dbReference type="Proteomes" id="UP000887568">
    <property type="component" value="Unplaced"/>
</dbReference>
<proteinExistence type="inferred from homology"/>
<comment type="subcellular location">
    <subcellularLocation>
        <location evidence="1">Golgi apparatus membrane</location>
        <topology evidence="1">Single-pass type II membrane protein</topology>
    </subcellularLocation>
</comment>
<dbReference type="Gene3D" id="3.90.1480.20">
    <property type="entry name" value="Glycosyl transferase family 29"/>
    <property type="match status" value="1"/>
</dbReference>
<comment type="catalytic activity">
    <reaction evidence="13">
        <text>a beta-D-galactosyl-(1-&gt;3)-N-acetyl-alpha-D-galactosaminyl derivative + CMP-N-acetyl-beta-neuraminate = a beta-D-galactosyl-(1-&gt;3)-[N-acetyl-alpha-neuraminyl-(2-&gt;6)]-N-acetyl-alpha-D-galactosaminyl derivative + CMP + H(+)</text>
        <dbReference type="Rhea" id="RHEA:11136"/>
        <dbReference type="ChEBI" id="CHEBI:15378"/>
        <dbReference type="ChEBI" id="CHEBI:57812"/>
        <dbReference type="ChEBI" id="CHEBI:60377"/>
        <dbReference type="ChEBI" id="CHEBI:133470"/>
        <dbReference type="ChEBI" id="CHEBI:140764"/>
        <dbReference type="EC" id="2.4.3.3"/>
    </reaction>
    <physiologicalReaction direction="left-to-right" evidence="13">
        <dbReference type="Rhea" id="RHEA:11137"/>
    </physiologicalReaction>
</comment>
<keyword evidence="8 17" id="KW-1133">Transmembrane helix</keyword>
<evidence type="ECO:0000256" key="12">
    <source>
        <dbReference type="ARBA" id="ARBA00023180"/>
    </source>
</evidence>
<keyword evidence="10 17" id="KW-0472">Membrane</keyword>
<accession>A0A914BB71</accession>
<evidence type="ECO:0000256" key="8">
    <source>
        <dbReference type="ARBA" id="ARBA00022989"/>
    </source>
</evidence>
<dbReference type="InterPro" id="IPR038578">
    <property type="entry name" value="GT29-like_sf"/>
</dbReference>
<keyword evidence="4" id="KW-0328">Glycosyltransferase</keyword>
<keyword evidence="19" id="KW-1185">Reference proteome</keyword>
<feature type="transmembrane region" description="Helical" evidence="17">
    <location>
        <begin position="26"/>
        <end position="46"/>
    </location>
</feature>
<keyword evidence="9" id="KW-0333">Golgi apparatus</keyword>
<evidence type="ECO:0000313" key="18">
    <source>
        <dbReference type="EnsemblMetazoa" id="XP_038073269.1"/>
    </source>
</evidence>
<comment type="pathway">
    <text evidence="2">Protein modification; protein glycosylation.</text>
</comment>
<evidence type="ECO:0000256" key="5">
    <source>
        <dbReference type="ARBA" id="ARBA00022679"/>
    </source>
</evidence>
<evidence type="ECO:0000256" key="16">
    <source>
        <dbReference type="ARBA" id="ARBA00052285"/>
    </source>
</evidence>
<comment type="catalytic activity">
    <reaction evidence="15">
        <text>a 3-O-[N-acetyl-alpha-neuraminyl-(2-&gt;3)-beta-D-galactosyl-(1-&gt;3)-N-acetyl-alpha-D-galactosaminyl]-L-threonyl-[protein] + CMP-N-acetyl-beta-neuraminate = a 3-O-{alpha-Neu5Ac-(2-&gt;3)-beta-D-Gal-(1-&gt;3)-[alpha-Neu5Ac-(2-&gt;6)]-alpha-D-GalNAc}-L-threonyl-[protein] + CMP + H(+)</text>
        <dbReference type="Rhea" id="RHEA:81659"/>
        <dbReference type="Rhea" id="RHEA-COMP:14417"/>
        <dbReference type="Rhea" id="RHEA-COMP:16763"/>
        <dbReference type="ChEBI" id="CHEBI:15378"/>
        <dbReference type="ChEBI" id="CHEBI:57812"/>
        <dbReference type="ChEBI" id="CHEBI:60377"/>
        <dbReference type="ChEBI" id="CHEBI:139598"/>
        <dbReference type="ChEBI" id="CHEBI:156398"/>
    </reaction>
    <physiologicalReaction direction="left-to-right" evidence="15">
        <dbReference type="Rhea" id="RHEA:81660"/>
    </physiologicalReaction>
</comment>
<dbReference type="OrthoDB" id="10264956at2759"/>
<evidence type="ECO:0000256" key="4">
    <source>
        <dbReference type="ARBA" id="ARBA00022676"/>
    </source>
</evidence>
<keyword evidence="12" id="KW-0325">Glycoprotein</keyword>
<sequence>MSRRHRQSRSLITRSIPFIPRCNQSLINRLITAYIVFFVASMYLFASSVVVKSTATHHLYTGNSLFVKSTATRHLYTGNRSMTTRGRNCTGLTCNHSVKPSPPTNHALHMMMRGPNCTGLTCNHSVTPTPPTNQALQPWAADNYTNRFFWETFLESGEFVTFKGGEGQELEFRKNPGYVPSKCPTSIQRRMSNNGRGRTIFHPEIHLLTNSELLNESEYERLSPYYMPFGYKYRANQSGYEVYLSTLKIFPPKNSIFEFSNDHPRPECLSCAVVGNGGILKGSRKGAEIDNHHMVFRVNKAIRRNHERDVGSRTTHYIFYDRSLRATNAADVPKDKGIIYVFVPCRDNDYKYITSVVRGKDPKLKAAAQDVRILHPDFIRYINKIWVNSPIKSYRPTTGGIMLLAAFHSGCDQVSVYGMGYTVKYSLYYTDGKYQRVGMNKHAHDIDTEVAILKGLDRAGIISWYKRDVKEFFTTGSNS</sequence>
<dbReference type="InterPro" id="IPR001675">
    <property type="entry name" value="Glyco_trans_29"/>
</dbReference>
<dbReference type="PANTHER" id="PTHR45941">
    <property type="entry name" value="ALPHA-N-ACETYLGALACTOSAMINIDE ALPHA-2,6-SIALYLTRANSFERASE 2-LIKE-RELATED"/>
    <property type="match status" value="1"/>
</dbReference>
<organism evidence="18 19">
    <name type="scientific">Patiria miniata</name>
    <name type="common">Bat star</name>
    <name type="synonym">Asterina miniata</name>
    <dbReference type="NCBI Taxonomy" id="46514"/>
    <lineage>
        <taxon>Eukaryota</taxon>
        <taxon>Metazoa</taxon>
        <taxon>Echinodermata</taxon>
        <taxon>Eleutherozoa</taxon>
        <taxon>Asterozoa</taxon>
        <taxon>Asteroidea</taxon>
        <taxon>Valvatacea</taxon>
        <taxon>Valvatida</taxon>
        <taxon>Asterinidae</taxon>
        <taxon>Patiria</taxon>
    </lineage>
</organism>
<evidence type="ECO:0000256" key="6">
    <source>
        <dbReference type="ARBA" id="ARBA00022692"/>
    </source>
</evidence>
<evidence type="ECO:0000256" key="1">
    <source>
        <dbReference type="ARBA" id="ARBA00004323"/>
    </source>
</evidence>
<evidence type="ECO:0000256" key="15">
    <source>
        <dbReference type="ARBA" id="ARBA00050664"/>
    </source>
</evidence>
<evidence type="ECO:0000256" key="11">
    <source>
        <dbReference type="ARBA" id="ARBA00023157"/>
    </source>
</evidence>
<name>A0A914BB71_PATMI</name>
<dbReference type="EnsemblMetazoa" id="XM_038217341.1">
    <property type="protein sequence ID" value="XP_038073269.1"/>
    <property type="gene ID" value="LOC119741546"/>
</dbReference>
<keyword evidence="5" id="KW-0808">Transferase</keyword>
<evidence type="ECO:0000256" key="9">
    <source>
        <dbReference type="ARBA" id="ARBA00023034"/>
    </source>
</evidence>
<dbReference type="FunFam" id="3.90.1480.20:FF:000015">
    <property type="entry name" value="Lactosylceramide alpha-2,3-sialyltransferase"/>
    <property type="match status" value="1"/>
</dbReference>
<keyword evidence="11" id="KW-1015">Disulfide bond</keyword>
<dbReference type="GeneID" id="119741546"/>
<dbReference type="EC" id="2.4.3.3" evidence="14"/>
<evidence type="ECO:0000256" key="10">
    <source>
        <dbReference type="ARBA" id="ARBA00023136"/>
    </source>
</evidence>
<dbReference type="OMA" id="HKIWINT"/>
<dbReference type="PANTHER" id="PTHR45941:SF6">
    <property type="entry name" value="ALPHA-N-ACETYLGALACTOSAMINIDE ALPHA-2,6-SIALYLTRANSFERASE 2-LIKE"/>
    <property type="match status" value="1"/>
</dbReference>
<evidence type="ECO:0000256" key="17">
    <source>
        <dbReference type="SAM" id="Phobius"/>
    </source>
</evidence>
<evidence type="ECO:0000313" key="19">
    <source>
        <dbReference type="Proteomes" id="UP000887568"/>
    </source>
</evidence>
<evidence type="ECO:0000256" key="7">
    <source>
        <dbReference type="ARBA" id="ARBA00022968"/>
    </source>
</evidence>
<evidence type="ECO:0000256" key="13">
    <source>
        <dbReference type="ARBA" id="ARBA00036348"/>
    </source>
</evidence>
<reference evidence="18" key="1">
    <citation type="submission" date="2022-11" db="UniProtKB">
        <authorList>
            <consortium name="EnsemblMetazoa"/>
        </authorList>
    </citation>
    <scope>IDENTIFICATION</scope>
</reference>
<comment type="similarity">
    <text evidence="3">Belongs to the glycosyltransferase 29 family.</text>
</comment>
<evidence type="ECO:0000256" key="2">
    <source>
        <dbReference type="ARBA" id="ARBA00004922"/>
    </source>
</evidence>
<evidence type="ECO:0000256" key="3">
    <source>
        <dbReference type="ARBA" id="ARBA00006003"/>
    </source>
</evidence>
<comment type="catalytic activity">
    <reaction evidence="16">
        <text>a 3-O-[N-acetyl-alpha-D-galactosaminyl]-L-threonyl-[protein] + CMP-N-acetyl-beta-neuraminate = a 3-O-[N-acetyl-alpha-neuraminosyl-(2-&gt;6)-N-acetyl-alpha-D-galactosaminyl]-L-threonyl-[protein] + CMP + H(+)</text>
        <dbReference type="Rhea" id="RHEA:81643"/>
        <dbReference type="Rhea" id="RHEA-COMP:11689"/>
        <dbReference type="Rhea" id="RHEA-COMP:19720"/>
        <dbReference type="ChEBI" id="CHEBI:15378"/>
        <dbReference type="ChEBI" id="CHEBI:57812"/>
        <dbReference type="ChEBI" id="CHEBI:60377"/>
        <dbReference type="ChEBI" id="CHEBI:87075"/>
        <dbReference type="ChEBI" id="CHEBI:231970"/>
    </reaction>
    <physiologicalReaction direction="left-to-right" evidence="16">
        <dbReference type="Rhea" id="RHEA:81644"/>
    </physiologicalReaction>
</comment>
<dbReference type="RefSeq" id="XP_038073269.1">
    <property type="nucleotide sequence ID" value="XM_038217341.1"/>
</dbReference>